<dbReference type="PROSITE" id="PS50222">
    <property type="entry name" value="EF_HAND_2"/>
    <property type="match status" value="1"/>
</dbReference>
<evidence type="ECO:0000256" key="4">
    <source>
        <dbReference type="ARBA" id="ARBA00022989"/>
    </source>
</evidence>
<dbReference type="InterPro" id="IPR011992">
    <property type="entry name" value="EF-hand-dom_pair"/>
</dbReference>
<organism evidence="10 11">
    <name type="scientific">Dichanthelium oligosanthes</name>
    <dbReference type="NCBI Taxonomy" id="888268"/>
    <lineage>
        <taxon>Eukaryota</taxon>
        <taxon>Viridiplantae</taxon>
        <taxon>Streptophyta</taxon>
        <taxon>Embryophyta</taxon>
        <taxon>Tracheophyta</taxon>
        <taxon>Spermatophyta</taxon>
        <taxon>Magnoliopsida</taxon>
        <taxon>Liliopsida</taxon>
        <taxon>Poales</taxon>
        <taxon>Poaceae</taxon>
        <taxon>PACMAD clade</taxon>
        <taxon>Panicoideae</taxon>
        <taxon>Panicodae</taxon>
        <taxon>Paniceae</taxon>
        <taxon>Dichantheliinae</taxon>
        <taxon>Dichanthelium</taxon>
    </lineage>
</organism>
<feature type="domain" description="GTD-binding" evidence="9">
    <location>
        <begin position="201"/>
        <end position="299"/>
    </location>
</feature>
<evidence type="ECO:0000256" key="2">
    <source>
        <dbReference type="ARBA" id="ARBA00022692"/>
    </source>
</evidence>
<feature type="region of interest" description="Disordered" evidence="6">
    <location>
        <begin position="481"/>
        <end position="513"/>
    </location>
</feature>
<keyword evidence="11" id="KW-1185">Reference proteome</keyword>
<dbReference type="GO" id="GO:0016020">
    <property type="term" value="C:membrane"/>
    <property type="evidence" value="ECO:0007669"/>
    <property type="project" value="UniProtKB-SubCell"/>
</dbReference>
<dbReference type="EMBL" id="LWDX02018559">
    <property type="protein sequence ID" value="OEL33500.1"/>
    <property type="molecule type" value="Genomic_DNA"/>
</dbReference>
<dbReference type="SUPFAM" id="SSF47473">
    <property type="entry name" value="EF-hand"/>
    <property type="match status" value="1"/>
</dbReference>
<dbReference type="PANTHER" id="PTHR46971:SF4">
    <property type="entry name" value="OS08G0442300 PROTEIN"/>
    <property type="match status" value="1"/>
</dbReference>
<dbReference type="AlphaFoldDB" id="A0A1E5W8C5"/>
<evidence type="ECO:0000259" key="9">
    <source>
        <dbReference type="PROSITE" id="PS51775"/>
    </source>
</evidence>
<dbReference type="Gene3D" id="1.10.238.10">
    <property type="entry name" value="EF-hand"/>
    <property type="match status" value="1"/>
</dbReference>
<evidence type="ECO:0000256" key="3">
    <source>
        <dbReference type="ARBA" id="ARBA00022837"/>
    </source>
</evidence>
<keyword evidence="3" id="KW-0106">Calcium</keyword>
<protein>
    <submittedName>
        <fullName evidence="10">Calcineurin subunit B</fullName>
    </submittedName>
</protein>
<feature type="region of interest" description="Disordered" evidence="6">
    <location>
        <begin position="376"/>
        <end position="413"/>
    </location>
</feature>
<dbReference type="PROSITE" id="PS00018">
    <property type="entry name" value="EF_HAND_1"/>
    <property type="match status" value="2"/>
</dbReference>
<feature type="transmembrane region" description="Helical" evidence="7">
    <location>
        <begin position="614"/>
        <end position="633"/>
    </location>
</feature>
<evidence type="ECO:0000313" key="11">
    <source>
        <dbReference type="Proteomes" id="UP000095767"/>
    </source>
</evidence>
<name>A0A1E5W8C5_9POAL</name>
<evidence type="ECO:0000256" key="1">
    <source>
        <dbReference type="ARBA" id="ARBA00004370"/>
    </source>
</evidence>
<dbReference type="STRING" id="888268.A0A1E5W8C5"/>
<dbReference type="OrthoDB" id="1105498at2759"/>
<comment type="subcellular location">
    <subcellularLocation>
        <location evidence="1">Membrane</location>
    </subcellularLocation>
</comment>
<dbReference type="Pfam" id="PF04576">
    <property type="entry name" value="Zein-binding"/>
    <property type="match status" value="1"/>
</dbReference>
<feature type="compositionally biased region" description="Polar residues" evidence="6">
    <location>
        <begin position="384"/>
        <end position="393"/>
    </location>
</feature>
<evidence type="ECO:0000313" key="10">
    <source>
        <dbReference type="EMBL" id="OEL33500.1"/>
    </source>
</evidence>
<evidence type="ECO:0000256" key="6">
    <source>
        <dbReference type="SAM" id="MobiDB-lite"/>
    </source>
</evidence>
<dbReference type="PANTHER" id="PTHR46971">
    <property type="entry name" value="CALCINEURIN B SUBUNIT (PROTEIN PHOSPHATASE 2B REGULATORY SUBUNIT)-LIKE PROTEIN"/>
    <property type="match status" value="1"/>
</dbReference>
<comment type="caution">
    <text evidence="10">The sequence shown here is derived from an EMBL/GenBank/DDBJ whole genome shotgun (WGS) entry which is preliminary data.</text>
</comment>
<dbReference type="GO" id="GO:0080115">
    <property type="term" value="F:myosin XI tail binding"/>
    <property type="evidence" value="ECO:0007669"/>
    <property type="project" value="UniProtKB-ARBA"/>
</dbReference>
<proteinExistence type="predicted"/>
<keyword evidence="4 7" id="KW-1133">Transmembrane helix</keyword>
<dbReference type="InterPro" id="IPR007656">
    <property type="entry name" value="GTD-bd"/>
</dbReference>
<dbReference type="GO" id="GO:0005509">
    <property type="term" value="F:calcium ion binding"/>
    <property type="evidence" value="ECO:0007669"/>
    <property type="project" value="InterPro"/>
</dbReference>
<dbReference type="PROSITE" id="PS51775">
    <property type="entry name" value="GTD_BINDING"/>
    <property type="match status" value="1"/>
</dbReference>
<sequence length="645" mass="73539">MGSTSSMLTQYDIEEVQDHCNHAFSQQEIVSLYHRFCQLDRNGGGFVSADEFMSVPEFAVNPLSQRLLRMLDGLNFKEFVAFLSAFSPRTSLQQKMECRVYDTDCNGKVAFDDILSILRDLTGSFMTEQQRQKVLTHVLEEAGYTKDSHFTLPDFMKCLFLDNIDLITPCDLSDRWIQTSMLRQMANIEHQSGPFTKMAENDTIQFQKAIFVQYIMMKKLFMELEVEREASATAASAAMSMIRKLQKEKDAERMEAWQYKRIAEEKMNHTDRALEILKEVMELKELEISYLRNQLQEYKHKLLDAGIDDSDIADETPLFESKNVKNLCRNIKRNFSLPTLKLNKLYTDMDIKKNGGVQSARSRLSGDGLEQISRDGMALEPMKSMSTDVNSTEKQSEEPKSPGSGALHDSKPLDESSCCSSFAVASHQTDILSDERAVQVREDVEYPVDHDRPKDSCLGTETVELAAHPSSEIELLQIPERSNPTTDSSCAESEIVTEESESSPTVVTKERGPRSLSRFAATRKIGSMNNVDRHVRRSSGSYTPRAGVERTKSRLKRVQSEKMVELNDPKTSKEQIIKLKEVYEQLGMIESHMRPSDSQESPRNDTSLDSVMEVFLLSLLYGHFLTSFGITYITQVQYHNYRFDH</sequence>
<evidence type="ECO:0000256" key="5">
    <source>
        <dbReference type="ARBA" id="ARBA00023136"/>
    </source>
</evidence>
<accession>A0A1E5W8C5</accession>
<keyword evidence="2 7" id="KW-0812">Transmembrane</keyword>
<dbReference type="InterPro" id="IPR002048">
    <property type="entry name" value="EF_hand_dom"/>
</dbReference>
<evidence type="ECO:0000259" key="8">
    <source>
        <dbReference type="PROSITE" id="PS50222"/>
    </source>
</evidence>
<evidence type="ECO:0000256" key="7">
    <source>
        <dbReference type="SAM" id="Phobius"/>
    </source>
</evidence>
<feature type="domain" description="EF-hand" evidence="8">
    <location>
        <begin position="27"/>
        <end position="62"/>
    </location>
</feature>
<feature type="compositionally biased region" description="Polar residues" evidence="6">
    <location>
        <begin position="481"/>
        <end position="491"/>
    </location>
</feature>
<keyword evidence="5 7" id="KW-0472">Membrane</keyword>
<dbReference type="Proteomes" id="UP000095767">
    <property type="component" value="Unassembled WGS sequence"/>
</dbReference>
<reference evidence="10 11" key="1">
    <citation type="submission" date="2016-09" db="EMBL/GenBank/DDBJ databases">
        <title>The draft genome of Dichanthelium oligosanthes: A C3 panicoid grass species.</title>
        <authorList>
            <person name="Studer A.J."/>
            <person name="Schnable J.C."/>
            <person name="Brutnell T.P."/>
        </authorList>
    </citation>
    <scope>NUCLEOTIDE SEQUENCE [LARGE SCALE GENOMIC DNA]</scope>
    <source>
        <strain evidence="11">cv. Kellogg 1175</strain>
        <tissue evidence="10">Leaf</tissue>
    </source>
</reference>
<dbReference type="InterPro" id="IPR018247">
    <property type="entry name" value="EF_Hand_1_Ca_BS"/>
</dbReference>
<gene>
    <name evidence="10" type="ORF">BAE44_0005485</name>
</gene>